<protein>
    <submittedName>
        <fullName evidence="1">Uncharacterized protein</fullName>
    </submittedName>
</protein>
<evidence type="ECO:0000313" key="1">
    <source>
        <dbReference type="EMBL" id="DAE00245.1"/>
    </source>
</evidence>
<dbReference type="EMBL" id="BK015301">
    <property type="protein sequence ID" value="DAE00245.1"/>
    <property type="molecule type" value="Genomic_DNA"/>
</dbReference>
<name>A0A8S5P0P9_9CAUD</name>
<proteinExistence type="predicted"/>
<reference evidence="1" key="1">
    <citation type="journal article" date="2021" name="Proc. Natl. Acad. Sci. U.S.A.">
        <title>A Catalog of Tens of Thousands of Viruses from Human Metagenomes Reveals Hidden Associations with Chronic Diseases.</title>
        <authorList>
            <person name="Tisza M.J."/>
            <person name="Buck C.B."/>
        </authorList>
    </citation>
    <scope>NUCLEOTIDE SEQUENCE</scope>
    <source>
        <strain evidence="1">CtLnO19</strain>
    </source>
</reference>
<sequence length="29" mass="3229">MNKITLTFMMVSLCVGCADDFLLFLLCGE</sequence>
<accession>A0A8S5P0P9</accession>
<organism evidence="1">
    <name type="scientific">Myoviridae sp. ctLnO19</name>
    <dbReference type="NCBI Taxonomy" id="2825085"/>
    <lineage>
        <taxon>Viruses</taxon>
        <taxon>Duplodnaviria</taxon>
        <taxon>Heunggongvirae</taxon>
        <taxon>Uroviricota</taxon>
        <taxon>Caudoviricetes</taxon>
    </lineage>
</organism>